<evidence type="ECO:0000313" key="8">
    <source>
        <dbReference type="EMBL" id="KGQ07768.1"/>
    </source>
</evidence>
<dbReference type="InterPro" id="IPR036264">
    <property type="entry name" value="Bact_exopeptidase_dim_dom"/>
</dbReference>
<dbReference type="InterPro" id="IPR011650">
    <property type="entry name" value="Peptidase_M20_dimer"/>
</dbReference>
<dbReference type="STRING" id="1245745.A0A0A2VJK4"/>
<dbReference type="InterPro" id="IPR050072">
    <property type="entry name" value="Peptidase_M20A"/>
</dbReference>
<dbReference type="PANTHER" id="PTHR43808:SF30">
    <property type="entry name" value="ACETYLORNITHINE DEACETYLASE"/>
    <property type="match status" value="1"/>
</dbReference>
<keyword evidence="3" id="KW-0479">Metal-binding</keyword>
<comment type="caution">
    <text evidence="8">The sequence shown here is derived from an EMBL/GenBank/DDBJ whole genome shotgun (WGS) entry which is preliminary data.</text>
</comment>
<dbReference type="Gene3D" id="3.40.630.10">
    <property type="entry name" value="Zn peptidases"/>
    <property type="match status" value="1"/>
</dbReference>
<dbReference type="SUPFAM" id="SSF53187">
    <property type="entry name" value="Zn-dependent exopeptidases"/>
    <property type="match status" value="1"/>
</dbReference>
<dbReference type="HOGENOM" id="CLU_021802_3_0_1"/>
<dbReference type="OrthoDB" id="3064516at2759"/>
<gene>
    <name evidence="8" type="ORF">BBAD15_g6904</name>
</gene>
<dbReference type="InterPro" id="IPR001261">
    <property type="entry name" value="ArgE/DapE_CS"/>
</dbReference>
<evidence type="ECO:0000256" key="4">
    <source>
        <dbReference type="ARBA" id="ARBA00022801"/>
    </source>
</evidence>
<dbReference type="eggNOG" id="KOG2275">
    <property type="taxonomic scope" value="Eukaryota"/>
</dbReference>
<evidence type="ECO:0000256" key="1">
    <source>
        <dbReference type="ARBA" id="ARBA00001947"/>
    </source>
</evidence>
<dbReference type="PANTHER" id="PTHR43808">
    <property type="entry name" value="ACETYLORNITHINE DEACETYLASE"/>
    <property type="match status" value="1"/>
</dbReference>
<dbReference type="Proteomes" id="UP000030106">
    <property type="component" value="Unassembled WGS sequence"/>
</dbReference>
<proteinExistence type="inferred from homology"/>
<keyword evidence="4" id="KW-0378">Hydrolase</keyword>
<evidence type="ECO:0000313" key="9">
    <source>
        <dbReference type="Proteomes" id="UP000030106"/>
    </source>
</evidence>
<evidence type="ECO:0000256" key="5">
    <source>
        <dbReference type="ARBA" id="ARBA00022833"/>
    </source>
</evidence>
<dbReference type="GO" id="GO:0046872">
    <property type="term" value="F:metal ion binding"/>
    <property type="evidence" value="ECO:0007669"/>
    <property type="project" value="UniProtKB-KW"/>
</dbReference>
<organism evidence="8 9">
    <name type="scientific">Beauveria bassiana D1-5</name>
    <dbReference type="NCBI Taxonomy" id="1245745"/>
    <lineage>
        <taxon>Eukaryota</taxon>
        <taxon>Fungi</taxon>
        <taxon>Dikarya</taxon>
        <taxon>Ascomycota</taxon>
        <taxon>Pezizomycotina</taxon>
        <taxon>Sordariomycetes</taxon>
        <taxon>Hypocreomycetidae</taxon>
        <taxon>Hypocreales</taxon>
        <taxon>Cordycipitaceae</taxon>
        <taxon>Beauveria</taxon>
    </lineage>
</organism>
<feature type="signal peptide" evidence="6">
    <location>
        <begin position="1"/>
        <end position="18"/>
    </location>
</feature>
<dbReference type="PROSITE" id="PS00758">
    <property type="entry name" value="ARGE_DAPE_CPG2_1"/>
    <property type="match status" value="1"/>
</dbReference>
<dbReference type="CDD" id="cd05652">
    <property type="entry name" value="M20_ArgE_DapE-like_fungal"/>
    <property type="match status" value="1"/>
</dbReference>
<feature type="domain" description="Peptidase M20 dimerisation" evidence="7">
    <location>
        <begin position="225"/>
        <end position="329"/>
    </location>
</feature>
<dbReference type="GO" id="GO:0016787">
    <property type="term" value="F:hydrolase activity"/>
    <property type="evidence" value="ECO:0007669"/>
    <property type="project" value="UniProtKB-KW"/>
</dbReference>
<feature type="chain" id="PRO_5002006502" evidence="6">
    <location>
        <begin position="19"/>
        <end position="415"/>
    </location>
</feature>
<name>A0A0A2VJK4_BEABA</name>
<evidence type="ECO:0000256" key="6">
    <source>
        <dbReference type="SAM" id="SignalP"/>
    </source>
</evidence>
<dbReference type="EMBL" id="ANFO01000641">
    <property type="protein sequence ID" value="KGQ07768.1"/>
    <property type="molecule type" value="Genomic_DNA"/>
</dbReference>
<dbReference type="AlphaFoldDB" id="A0A0A2VJK4"/>
<sequence length="415" mass="44281">MHLLSIAAALAALPAAFCLHEQAPLNSHSKLHGAAAADKHAPSYRKALLDLHRNLVSIPSISGAEHDVGQWLVNYLVSKDFRTDVQLVAPREGTPKGAQRFNVLAWPGKHEKSRPRVLVSSHIDVVPPYIAYGIDDGPVTKDTVIRGRGSVDAKAAVAAMTIAVEELVAAGRVKDDDVMLVFVVGEEVAGDGMITFSDAALARDEPPSWHSVIFGEPTESKLVCGHKGALFCELKVTGRASHSGYPWLGKSANELLIHAVSKILETDLGSSELYGNTTFNLGLMEGGVAANVVPASATGKFGARVAIGPEKDGHLIVKKRIQDILDQVDKDAFKMTCSPGYGTVDCNCDVEGFETLTVNYGTDVANLKGNFTRYLYGPGSILVAHGENEALTVGDLELAVENYGKLIEHALSKKD</sequence>
<dbReference type="Pfam" id="PF07687">
    <property type="entry name" value="M20_dimer"/>
    <property type="match status" value="1"/>
</dbReference>
<dbReference type="Gene3D" id="3.30.70.360">
    <property type="match status" value="1"/>
</dbReference>
<evidence type="ECO:0000256" key="2">
    <source>
        <dbReference type="ARBA" id="ARBA00006247"/>
    </source>
</evidence>
<keyword evidence="6" id="KW-0732">Signal</keyword>
<evidence type="ECO:0000256" key="3">
    <source>
        <dbReference type="ARBA" id="ARBA00022723"/>
    </source>
</evidence>
<dbReference type="SUPFAM" id="SSF55031">
    <property type="entry name" value="Bacterial exopeptidase dimerisation domain"/>
    <property type="match status" value="1"/>
</dbReference>
<evidence type="ECO:0000259" key="7">
    <source>
        <dbReference type="Pfam" id="PF07687"/>
    </source>
</evidence>
<accession>A0A0A2VJK4</accession>
<protein>
    <submittedName>
        <fullName evidence="8">Peptidase M20 domain-containing protein.2</fullName>
    </submittedName>
</protein>
<comment type="similarity">
    <text evidence="2">Belongs to the peptidase M20A family.</text>
</comment>
<keyword evidence="5" id="KW-0862">Zinc</keyword>
<comment type="cofactor">
    <cofactor evidence="1">
        <name>Zn(2+)</name>
        <dbReference type="ChEBI" id="CHEBI:29105"/>
    </cofactor>
</comment>
<reference evidence="8 9" key="1">
    <citation type="submission" date="2012-10" db="EMBL/GenBank/DDBJ databases">
        <title>Genome sequencing and analysis of entomopathogenic fungi Beauveria bassiana D1-5.</title>
        <authorList>
            <person name="Li Q."/>
            <person name="Wang L."/>
            <person name="Zhang Z."/>
            <person name="Wang Q."/>
            <person name="Ren J."/>
            <person name="Wang M."/>
            <person name="Xu W."/>
            <person name="Wang J."/>
            <person name="Lu Y."/>
            <person name="Du Q."/>
            <person name="Sun Z."/>
        </authorList>
    </citation>
    <scope>NUCLEOTIDE SEQUENCE [LARGE SCALE GENOMIC DNA]</scope>
    <source>
        <strain evidence="8 9">D1-5</strain>
    </source>
</reference>